<dbReference type="Pfam" id="PF24750">
    <property type="entry name" value="b-prop_At3g26010-like"/>
    <property type="match status" value="1"/>
</dbReference>
<evidence type="ECO:0000259" key="1">
    <source>
        <dbReference type="Pfam" id="PF24750"/>
    </source>
</evidence>
<reference evidence="2" key="1">
    <citation type="journal article" date="2019" name="BMC Genomics">
        <title>A new reference genome for Sorghum bicolor reveals high levels of sequence similarity between sweet and grain genotypes: implications for the genetics of sugar metabolism.</title>
        <authorList>
            <person name="Cooper E.A."/>
            <person name="Brenton Z.W."/>
            <person name="Flinn B.S."/>
            <person name="Jenkins J."/>
            <person name="Shu S."/>
            <person name="Flowers D."/>
            <person name="Luo F."/>
            <person name="Wang Y."/>
            <person name="Xia P."/>
            <person name="Barry K."/>
            <person name="Daum C."/>
            <person name="Lipzen A."/>
            <person name="Yoshinaga Y."/>
            <person name="Schmutz J."/>
            <person name="Saski C."/>
            <person name="Vermerris W."/>
            <person name="Kresovich S."/>
        </authorList>
    </citation>
    <scope>NUCLEOTIDE SEQUENCE</scope>
</reference>
<protein>
    <recommendedName>
        <fullName evidence="1">F-box protein At3g26010-like beta-propeller domain-containing protein</fullName>
    </recommendedName>
</protein>
<organism evidence="2 3">
    <name type="scientific">Sorghum bicolor</name>
    <name type="common">Sorghum</name>
    <name type="synonym">Sorghum vulgare</name>
    <dbReference type="NCBI Taxonomy" id="4558"/>
    <lineage>
        <taxon>Eukaryota</taxon>
        <taxon>Viridiplantae</taxon>
        <taxon>Streptophyta</taxon>
        <taxon>Embryophyta</taxon>
        <taxon>Tracheophyta</taxon>
        <taxon>Spermatophyta</taxon>
        <taxon>Magnoliopsida</taxon>
        <taxon>Liliopsida</taxon>
        <taxon>Poales</taxon>
        <taxon>Poaceae</taxon>
        <taxon>PACMAD clade</taxon>
        <taxon>Panicoideae</taxon>
        <taxon>Andropogonodae</taxon>
        <taxon>Andropogoneae</taxon>
        <taxon>Sorghinae</taxon>
        <taxon>Sorghum</taxon>
    </lineage>
</organism>
<dbReference type="Proteomes" id="UP000807115">
    <property type="component" value="Chromosome 2"/>
</dbReference>
<gene>
    <name evidence="2" type="ORF">BDA96_02G060300</name>
</gene>
<dbReference type="InterPro" id="IPR055290">
    <property type="entry name" value="At3g26010-like"/>
</dbReference>
<proteinExistence type="predicted"/>
<name>A0A921RKB5_SORBI</name>
<sequence length="178" mass="20001">MTPEKDGHFSFSLMDLGARSMPLDIDSAFSFLTEQNGNHNLILLDSCNGLLLFGHQRKLWYHEQASGYIVCNPTTKQWEAVPPCGSPQGLIHTYLAFNPVVSSHFHLVQFQKASVYLESMSVHTYSSKTGTWSCNQTEEEEEEEQGQSEVWQNHVHLSINRCAFVNGLIPAFHSSGLV</sequence>
<comment type="caution">
    <text evidence="2">The sequence shown here is derived from an EMBL/GenBank/DDBJ whole genome shotgun (WGS) entry which is preliminary data.</text>
</comment>
<reference evidence="2" key="2">
    <citation type="submission" date="2020-10" db="EMBL/GenBank/DDBJ databases">
        <authorList>
            <person name="Cooper E.A."/>
            <person name="Brenton Z.W."/>
            <person name="Flinn B.S."/>
            <person name="Jenkins J."/>
            <person name="Shu S."/>
            <person name="Flowers D."/>
            <person name="Luo F."/>
            <person name="Wang Y."/>
            <person name="Xia P."/>
            <person name="Barry K."/>
            <person name="Daum C."/>
            <person name="Lipzen A."/>
            <person name="Yoshinaga Y."/>
            <person name="Schmutz J."/>
            <person name="Saski C."/>
            <person name="Vermerris W."/>
            <person name="Kresovich S."/>
        </authorList>
    </citation>
    <scope>NUCLEOTIDE SEQUENCE</scope>
</reference>
<dbReference type="PANTHER" id="PTHR35546:SF24">
    <property type="entry name" value="F-BOX DOMAIN-CONTAINING PROTEIN"/>
    <property type="match status" value="1"/>
</dbReference>
<dbReference type="AlphaFoldDB" id="A0A921RKB5"/>
<dbReference type="InterPro" id="IPR056592">
    <property type="entry name" value="Beta-prop_At3g26010-like"/>
</dbReference>
<dbReference type="EMBL" id="CM027681">
    <property type="protein sequence ID" value="KAG0541949.1"/>
    <property type="molecule type" value="Genomic_DNA"/>
</dbReference>
<evidence type="ECO:0000313" key="2">
    <source>
        <dbReference type="EMBL" id="KAG0541949.1"/>
    </source>
</evidence>
<feature type="domain" description="F-box protein At3g26010-like beta-propeller" evidence="1">
    <location>
        <begin position="34"/>
        <end position="141"/>
    </location>
</feature>
<accession>A0A921RKB5</accession>
<evidence type="ECO:0000313" key="3">
    <source>
        <dbReference type="Proteomes" id="UP000807115"/>
    </source>
</evidence>
<dbReference type="PANTHER" id="PTHR35546">
    <property type="entry name" value="F-BOX PROTEIN INTERACTION DOMAIN PROTEIN-RELATED"/>
    <property type="match status" value="1"/>
</dbReference>